<sequence length="102" mass="11674">MNVKKLILVTSSGHPLDKVFREVTEEVSKELGIENEVRQEDYAFLSDFGEKDDLGMSWVPQLLAQKTDGQVVPILTQFPLDEKFKPDKAKGREETIRKIKNL</sequence>
<accession>A0A348B0L8</accession>
<dbReference type="GeneID" id="38665600"/>
<proteinExistence type="predicted"/>
<dbReference type="Proteomes" id="UP000276741">
    <property type="component" value="Chromosome"/>
</dbReference>
<reference evidence="2" key="1">
    <citation type="journal article" date="2014" name="Int. J. Syst. Evol. Microbiol.">
        <title>Complete genome sequence of Corynebacterium casei LMG S-19264T (=DSM 44701T), isolated from a smear-ripened cheese.</title>
        <authorList>
            <consortium name="US DOE Joint Genome Institute (JGI-PGF)"/>
            <person name="Walter F."/>
            <person name="Albersmeier A."/>
            <person name="Kalinowski J."/>
            <person name="Ruckert C."/>
        </authorList>
    </citation>
    <scope>NUCLEOTIDE SEQUENCE</scope>
    <source>
        <strain evidence="2">JCM 31740</strain>
    </source>
</reference>
<organism evidence="1 3">
    <name type="scientific">Sulfodiicoccus acidiphilus</name>
    <dbReference type="NCBI Taxonomy" id="1670455"/>
    <lineage>
        <taxon>Archaea</taxon>
        <taxon>Thermoproteota</taxon>
        <taxon>Thermoprotei</taxon>
        <taxon>Sulfolobales</taxon>
        <taxon>Sulfolobaceae</taxon>
        <taxon>Sulfodiicoccus</taxon>
    </lineage>
</organism>
<gene>
    <name evidence="2" type="ORF">GCM10007116_00370</name>
    <name evidence="1" type="ORF">HS1genome_0109</name>
</gene>
<evidence type="ECO:0000313" key="1">
    <source>
        <dbReference type="EMBL" id="BBD71720.1"/>
    </source>
</evidence>
<evidence type="ECO:0000313" key="2">
    <source>
        <dbReference type="EMBL" id="GGT86360.1"/>
    </source>
</evidence>
<dbReference type="KEGG" id="sacd:HS1genome_0109"/>
<protein>
    <recommendedName>
        <fullName evidence="4">Flavodoxin-like domain-containing protein</fullName>
    </recommendedName>
</protein>
<name>A0A348B0L8_9CREN</name>
<reference evidence="1" key="3">
    <citation type="journal article" date="2019" name="BMC Res. Notes">
        <title>Complete genome sequence of the Sulfodiicoccus acidiphilus strain HS-1T, the first crenarchaeon that lacks polB3, isolated from an acidic hot spring in Ohwaku-dani, Hakone, Japan.</title>
        <authorList>
            <person name="Sakai H.D."/>
            <person name="Kurosawa N."/>
        </authorList>
    </citation>
    <scope>NUCLEOTIDE SEQUENCE</scope>
    <source>
        <strain evidence="1">HS-1</strain>
    </source>
</reference>
<keyword evidence="3" id="KW-1185">Reference proteome</keyword>
<dbReference type="OrthoDB" id="36613at2157"/>
<reference evidence="2" key="4">
    <citation type="submission" date="2020-09" db="EMBL/GenBank/DDBJ databases">
        <authorList>
            <person name="Sun Q."/>
            <person name="Ohkuma M."/>
        </authorList>
    </citation>
    <scope>NUCLEOTIDE SEQUENCE</scope>
    <source>
        <strain evidence="2">JCM 31740</strain>
    </source>
</reference>
<dbReference type="EMBL" id="AP018553">
    <property type="protein sequence ID" value="BBD71720.1"/>
    <property type="molecule type" value="Genomic_DNA"/>
</dbReference>
<dbReference type="AlphaFoldDB" id="A0A348B0L8"/>
<evidence type="ECO:0000313" key="3">
    <source>
        <dbReference type="Proteomes" id="UP000276741"/>
    </source>
</evidence>
<dbReference type="EMBL" id="BMQS01000001">
    <property type="protein sequence ID" value="GGT86360.1"/>
    <property type="molecule type" value="Genomic_DNA"/>
</dbReference>
<dbReference type="Proteomes" id="UP000616143">
    <property type="component" value="Unassembled WGS sequence"/>
</dbReference>
<reference evidence="3" key="2">
    <citation type="submission" date="2018-04" db="EMBL/GenBank/DDBJ databases">
        <title>Complete genome sequence of Sulfodiicoccus acidiphilus strain HS-1.</title>
        <authorList>
            <person name="Sakai H.D."/>
            <person name="Kurosawa N."/>
        </authorList>
    </citation>
    <scope>NUCLEOTIDE SEQUENCE [LARGE SCALE GENOMIC DNA]</scope>
    <source>
        <strain evidence="3">HS-1</strain>
    </source>
</reference>
<dbReference type="RefSeq" id="WP_126449052.1">
    <property type="nucleotide sequence ID" value="NZ_AP018553.1"/>
</dbReference>
<evidence type="ECO:0008006" key="4">
    <source>
        <dbReference type="Google" id="ProtNLM"/>
    </source>
</evidence>